<keyword evidence="1 3" id="KW-0663">Pyridoxal phosphate</keyword>
<evidence type="ECO:0000313" key="5">
    <source>
        <dbReference type="Proteomes" id="UP000237310"/>
    </source>
</evidence>
<dbReference type="PIRSF" id="PIRSF000390">
    <property type="entry name" value="PLP_StrS"/>
    <property type="match status" value="1"/>
</dbReference>
<dbReference type="RefSeq" id="WP_103804092.1">
    <property type="nucleotide sequence ID" value="NZ_PQVG01000001.1"/>
</dbReference>
<dbReference type="PANTHER" id="PTHR30244:SF36">
    <property type="entry name" value="3-OXO-GLUCOSE-6-PHOSPHATE:GLUTAMATE AMINOTRANSFERASE"/>
    <property type="match status" value="1"/>
</dbReference>
<dbReference type="Pfam" id="PF01041">
    <property type="entry name" value="DegT_DnrJ_EryC1"/>
    <property type="match status" value="1"/>
</dbReference>
<comment type="similarity">
    <text evidence="2 3">Belongs to the DegT/DnrJ/EryC1 family.</text>
</comment>
<accession>A0A2S5AF06</accession>
<proteinExistence type="inferred from homology"/>
<dbReference type="GO" id="GO:0008483">
    <property type="term" value="F:transaminase activity"/>
    <property type="evidence" value="ECO:0007669"/>
    <property type="project" value="UniProtKB-KW"/>
</dbReference>
<sequence>MIKFLDLKKINQRYEAEFQDKLKSVLEGGWYILGNEVAAFESDFANYCGTKHCIGVGNGFDALVLIFKGYIQLGKLQKGDEVIVPANTYIASILAIMQADLVPVLVEPKLETYNINPDLILEKITAKTKAILVVHLYGQLAEMDAINEIAQLKKMIVVEDAAQAHGATSSQQLAVSSEQSAIAYSFYPGKNLGALGDGGAVVTNDAELAKVIQSLRNYGSEAKYQNEFIGVNSRLDELQAAFLNVKLPKLDAENSIRKSIAKRYLTEIKNNKITLPFWDLSDNHVFHLFVIRTPKRNELQQYLLENGIQTMIHYPIPPHKQKAFESWSNLSFPITEKIHEEVLSLPISPVLTMDEADFVISILNQY</sequence>
<dbReference type="GO" id="GO:0030170">
    <property type="term" value="F:pyridoxal phosphate binding"/>
    <property type="evidence" value="ECO:0007669"/>
    <property type="project" value="TreeGrafter"/>
</dbReference>
<evidence type="ECO:0000256" key="2">
    <source>
        <dbReference type="ARBA" id="ARBA00037999"/>
    </source>
</evidence>
<name>A0A2S5AF06_9FLAO</name>
<dbReference type="CDD" id="cd00616">
    <property type="entry name" value="AHBA_syn"/>
    <property type="match status" value="1"/>
</dbReference>
<evidence type="ECO:0000313" key="4">
    <source>
        <dbReference type="EMBL" id="POY41106.1"/>
    </source>
</evidence>
<dbReference type="PANTHER" id="PTHR30244">
    <property type="entry name" value="TRANSAMINASE"/>
    <property type="match status" value="1"/>
</dbReference>
<dbReference type="Gene3D" id="3.40.640.10">
    <property type="entry name" value="Type I PLP-dependent aspartate aminotransferase-like (Major domain)"/>
    <property type="match status" value="1"/>
</dbReference>
<dbReference type="Gene3D" id="3.90.1150.10">
    <property type="entry name" value="Aspartate Aminotransferase, domain 1"/>
    <property type="match status" value="1"/>
</dbReference>
<keyword evidence="4" id="KW-0808">Transferase</keyword>
<comment type="caution">
    <text evidence="4">The sequence shown here is derived from an EMBL/GenBank/DDBJ whole genome shotgun (WGS) entry which is preliminary data.</text>
</comment>
<keyword evidence="4" id="KW-0032">Aminotransferase</keyword>
<evidence type="ECO:0000256" key="1">
    <source>
        <dbReference type="ARBA" id="ARBA00022898"/>
    </source>
</evidence>
<dbReference type="InterPro" id="IPR000653">
    <property type="entry name" value="DegT/StrS_aminotransferase"/>
</dbReference>
<reference evidence="4 5" key="1">
    <citation type="submission" date="2018-01" db="EMBL/GenBank/DDBJ databases">
        <authorList>
            <person name="Gaut B.S."/>
            <person name="Morton B.R."/>
            <person name="Clegg M.T."/>
            <person name="Duvall M.R."/>
        </authorList>
    </citation>
    <scope>NUCLEOTIDE SEQUENCE [LARGE SCALE GENOMIC DNA]</scope>
    <source>
        <strain evidence="4 5">HR-AY</strain>
    </source>
</reference>
<protein>
    <submittedName>
        <fullName evidence="4">Aminotransferase</fullName>
    </submittedName>
</protein>
<dbReference type="GO" id="GO:0000271">
    <property type="term" value="P:polysaccharide biosynthetic process"/>
    <property type="evidence" value="ECO:0007669"/>
    <property type="project" value="TreeGrafter"/>
</dbReference>
<dbReference type="EMBL" id="PQVG01000001">
    <property type="protein sequence ID" value="POY41106.1"/>
    <property type="molecule type" value="Genomic_DNA"/>
</dbReference>
<organism evidence="4 5">
    <name type="scientific">Flavobacterium alvei</name>
    <dbReference type="NCBI Taxonomy" id="2080416"/>
    <lineage>
        <taxon>Bacteria</taxon>
        <taxon>Pseudomonadati</taxon>
        <taxon>Bacteroidota</taxon>
        <taxon>Flavobacteriia</taxon>
        <taxon>Flavobacteriales</taxon>
        <taxon>Flavobacteriaceae</taxon>
        <taxon>Flavobacterium</taxon>
    </lineage>
</organism>
<evidence type="ECO:0000256" key="3">
    <source>
        <dbReference type="RuleBase" id="RU004508"/>
    </source>
</evidence>
<dbReference type="OrthoDB" id="9804264at2"/>
<dbReference type="InterPro" id="IPR015424">
    <property type="entry name" value="PyrdxlP-dep_Trfase"/>
</dbReference>
<dbReference type="InterPro" id="IPR015421">
    <property type="entry name" value="PyrdxlP-dep_Trfase_major"/>
</dbReference>
<dbReference type="AlphaFoldDB" id="A0A2S5AF06"/>
<dbReference type="InterPro" id="IPR015422">
    <property type="entry name" value="PyrdxlP-dep_Trfase_small"/>
</dbReference>
<keyword evidence="5" id="KW-1185">Reference proteome</keyword>
<gene>
    <name evidence="4" type="ORF">C3L50_00835</name>
</gene>
<dbReference type="Proteomes" id="UP000237310">
    <property type="component" value="Unassembled WGS sequence"/>
</dbReference>
<dbReference type="SUPFAM" id="SSF53383">
    <property type="entry name" value="PLP-dependent transferases"/>
    <property type="match status" value="1"/>
</dbReference>